<dbReference type="Proteomes" id="UP001597120">
    <property type="component" value="Unassembled WGS sequence"/>
</dbReference>
<evidence type="ECO:0000259" key="3">
    <source>
        <dbReference type="Pfam" id="PF01464"/>
    </source>
</evidence>
<evidence type="ECO:0000313" key="5">
    <source>
        <dbReference type="Proteomes" id="UP001597120"/>
    </source>
</evidence>
<keyword evidence="2" id="KW-1133">Transmembrane helix</keyword>
<evidence type="ECO:0000256" key="2">
    <source>
        <dbReference type="SAM" id="Phobius"/>
    </source>
</evidence>
<accession>A0ABW3DC84</accession>
<dbReference type="InterPro" id="IPR000189">
    <property type="entry name" value="Transglyc_AS"/>
</dbReference>
<name>A0ABW3DC84_9BACL</name>
<dbReference type="PANTHER" id="PTHR37423:SF2">
    <property type="entry name" value="MEMBRANE-BOUND LYTIC MUREIN TRANSGLYCOSYLASE C"/>
    <property type="match status" value="1"/>
</dbReference>
<keyword evidence="5" id="KW-1185">Reference proteome</keyword>
<dbReference type="Pfam" id="PF01464">
    <property type="entry name" value="SLT"/>
    <property type="match status" value="1"/>
</dbReference>
<gene>
    <name evidence="4" type="ORF">ACFQ03_13350</name>
</gene>
<comment type="caution">
    <text evidence="4">The sequence shown here is derived from an EMBL/GenBank/DDBJ whole genome shotgun (WGS) entry which is preliminary data.</text>
</comment>
<dbReference type="InterPro" id="IPR023346">
    <property type="entry name" value="Lysozyme-like_dom_sf"/>
</dbReference>
<dbReference type="PANTHER" id="PTHR37423">
    <property type="entry name" value="SOLUBLE LYTIC MUREIN TRANSGLYCOSYLASE-RELATED"/>
    <property type="match status" value="1"/>
</dbReference>
<reference evidence="5" key="1">
    <citation type="journal article" date="2019" name="Int. J. Syst. Evol. Microbiol.">
        <title>The Global Catalogue of Microorganisms (GCM) 10K type strain sequencing project: providing services to taxonomists for standard genome sequencing and annotation.</title>
        <authorList>
            <consortium name="The Broad Institute Genomics Platform"/>
            <consortium name="The Broad Institute Genome Sequencing Center for Infectious Disease"/>
            <person name="Wu L."/>
            <person name="Ma J."/>
        </authorList>
    </citation>
    <scope>NUCLEOTIDE SEQUENCE [LARGE SCALE GENOMIC DNA]</scope>
    <source>
        <strain evidence="5">CCUG 57263</strain>
    </source>
</reference>
<dbReference type="RefSeq" id="WP_144932122.1">
    <property type="nucleotide sequence ID" value="NZ_JBHTIU010000039.1"/>
</dbReference>
<organism evidence="4 5">
    <name type="scientific">Paenibacillus residui</name>
    <dbReference type="NCBI Taxonomy" id="629724"/>
    <lineage>
        <taxon>Bacteria</taxon>
        <taxon>Bacillati</taxon>
        <taxon>Bacillota</taxon>
        <taxon>Bacilli</taxon>
        <taxon>Bacillales</taxon>
        <taxon>Paenibacillaceae</taxon>
        <taxon>Paenibacillus</taxon>
    </lineage>
</organism>
<proteinExistence type="inferred from homology"/>
<keyword evidence="2" id="KW-0812">Transmembrane</keyword>
<feature type="transmembrane region" description="Helical" evidence="2">
    <location>
        <begin position="12"/>
        <end position="31"/>
    </location>
</feature>
<comment type="similarity">
    <text evidence="1">Belongs to the transglycosylase Slt family.</text>
</comment>
<dbReference type="SUPFAM" id="SSF53955">
    <property type="entry name" value="Lysozyme-like"/>
    <property type="match status" value="1"/>
</dbReference>
<feature type="domain" description="Transglycosylase SLT" evidence="3">
    <location>
        <begin position="43"/>
        <end position="150"/>
    </location>
</feature>
<dbReference type="CDD" id="cd16896">
    <property type="entry name" value="LT_Slt70-like"/>
    <property type="match status" value="1"/>
</dbReference>
<dbReference type="InterPro" id="IPR008258">
    <property type="entry name" value="Transglycosylase_SLT_dom_1"/>
</dbReference>
<protein>
    <submittedName>
        <fullName evidence="4">Lytic transglycosylase domain-containing protein</fullName>
    </submittedName>
</protein>
<dbReference type="EMBL" id="JBHTIU010000039">
    <property type="protein sequence ID" value="MFD0870141.1"/>
    <property type="molecule type" value="Genomic_DNA"/>
</dbReference>
<dbReference type="PROSITE" id="PS00922">
    <property type="entry name" value="TRANSGLYCOSYLASE"/>
    <property type="match status" value="1"/>
</dbReference>
<dbReference type="Gene3D" id="1.10.530.10">
    <property type="match status" value="1"/>
</dbReference>
<keyword evidence="2" id="KW-0472">Membrane</keyword>
<sequence>MKRRRKRSRLWFVLSFIVVIVVLFYNSNWLGKLVHPIHYQKEIFQFAEQNGLDPYLVAAIIRVESNFNPDAESKKGAVGLMQLMPDTADWILEKEGFSTYDFKDLRNPELNIQAGTRYLNFLFEYFNNNRFEVLAAYNAGQGNVKKWKESGIWDGTLQDVDRIPFRETKKYVSSVDYYYKKYMEIYAKER</sequence>
<evidence type="ECO:0000313" key="4">
    <source>
        <dbReference type="EMBL" id="MFD0870141.1"/>
    </source>
</evidence>
<evidence type="ECO:0000256" key="1">
    <source>
        <dbReference type="ARBA" id="ARBA00007734"/>
    </source>
</evidence>